<evidence type="ECO:0000256" key="4">
    <source>
        <dbReference type="ARBA" id="ARBA00022475"/>
    </source>
</evidence>
<dbReference type="KEGG" id="arf:AR1Y2_0347"/>
<feature type="transmembrane region" description="Helical" evidence="8">
    <location>
        <begin position="53"/>
        <end position="70"/>
    </location>
</feature>
<evidence type="ECO:0000256" key="3">
    <source>
        <dbReference type="ARBA" id="ARBA00022448"/>
    </source>
</evidence>
<keyword evidence="10" id="KW-1185">Reference proteome</keyword>
<feature type="transmembrane region" description="Helical" evidence="8">
    <location>
        <begin position="90"/>
        <end position="111"/>
    </location>
</feature>
<name>A0A4P8IB55_9FIRM</name>
<evidence type="ECO:0000313" key="9">
    <source>
        <dbReference type="EMBL" id="QCP33801.1"/>
    </source>
</evidence>
<dbReference type="PANTHER" id="PTHR21716">
    <property type="entry name" value="TRANSMEMBRANE PROTEIN"/>
    <property type="match status" value="1"/>
</dbReference>
<protein>
    <submittedName>
        <fullName evidence="9">Permease</fullName>
    </submittedName>
</protein>
<proteinExistence type="inferred from homology"/>
<evidence type="ECO:0000313" key="10">
    <source>
        <dbReference type="Proteomes" id="UP000298653"/>
    </source>
</evidence>
<dbReference type="InterPro" id="IPR002549">
    <property type="entry name" value="AI-2E-like"/>
</dbReference>
<keyword evidence="3" id="KW-0813">Transport</keyword>
<keyword evidence="5 8" id="KW-0812">Transmembrane</keyword>
<dbReference type="RefSeq" id="WP_137327427.1">
    <property type="nucleotide sequence ID" value="NZ_CP040058.1"/>
</dbReference>
<dbReference type="PROSITE" id="PS51257">
    <property type="entry name" value="PROKAR_LIPOPROTEIN"/>
    <property type="match status" value="1"/>
</dbReference>
<keyword evidence="7 8" id="KW-0472">Membrane</keyword>
<evidence type="ECO:0000256" key="8">
    <source>
        <dbReference type="SAM" id="Phobius"/>
    </source>
</evidence>
<dbReference type="Proteomes" id="UP000298653">
    <property type="component" value="Chromosome"/>
</dbReference>
<feature type="transmembrane region" description="Helical" evidence="8">
    <location>
        <begin position="338"/>
        <end position="371"/>
    </location>
</feature>
<dbReference type="GO" id="GO:0005886">
    <property type="term" value="C:plasma membrane"/>
    <property type="evidence" value="ECO:0007669"/>
    <property type="project" value="UniProtKB-SubCell"/>
</dbReference>
<gene>
    <name evidence="9" type="ORF">AR1Y2_0347</name>
</gene>
<dbReference type="Pfam" id="PF01594">
    <property type="entry name" value="AI-2E_transport"/>
    <property type="match status" value="1"/>
</dbReference>
<feature type="transmembrane region" description="Helical" evidence="8">
    <location>
        <begin position="296"/>
        <end position="317"/>
    </location>
</feature>
<evidence type="ECO:0000256" key="7">
    <source>
        <dbReference type="ARBA" id="ARBA00023136"/>
    </source>
</evidence>
<dbReference type="AlphaFoldDB" id="A0A4P8IB55"/>
<evidence type="ECO:0000256" key="6">
    <source>
        <dbReference type="ARBA" id="ARBA00022989"/>
    </source>
</evidence>
<comment type="subcellular location">
    <subcellularLocation>
        <location evidence="1">Cell membrane</location>
        <topology evidence="1">Multi-pass membrane protein</topology>
    </subcellularLocation>
</comment>
<keyword evidence="4" id="KW-1003">Cell membrane</keyword>
<comment type="similarity">
    <text evidence="2">Belongs to the autoinducer-2 exporter (AI-2E) (TC 2.A.86) family.</text>
</comment>
<feature type="transmembrane region" description="Helical" evidence="8">
    <location>
        <begin position="12"/>
        <end position="33"/>
    </location>
</feature>
<organism evidence="9 10">
    <name type="scientific">Anaerostipes rhamnosivorans</name>
    <dbReference type="NCBI Taxonomy" id="1229621"/>
    <lineage>
        <taxon>Bacteria</taxon>
        <taxon>Bacillati</taxon>
        <taxon>Bacillota</taxon>
        <taxon>Clostridia</taxon>
        <taxon>Lachnospirales</taxon>
        <taxon>Lachnospiraceae</taxon>
        <taxon>Anaerostipes</taxon>
    </lineage>
</organism>
<dbReference type="EMBL" id="CP040058">
    <property type="protein sequence ID" value="QCP33801.1"/>
    <property type="molecule type" value="Genomic_DNA"/>
</dbReference>
<sequence>MKNNKFESNKKYFTISIYSIVVILIGCIIFRLVNNWASTIGILTDLWDTIFPFFIGFLIAYVMNPVVGFFNEKVFVTLFGEKRKKINRAAAILTTYIILVGALTICLIFIVPQLYDSIKELSNQIPVISDKIMGMLDHYKESGSGLMPPELMDTLETKSLPKLVQLSNQMLTDAIPMLYNFSISFVKWLFNLFIAFVVSIYMTADKQILKSSCRRIIFAVFPYDAAVPVIHGLKECHNIFSGYIIGKSLDSLIIGCLCFFLMSILHLPYTVLISVIVGVTNMIPYFGPFIGAVPGAFILFIVSPYKALIFLAMILVLQQFDGLVLGPKILGNSTGVRPILILFSITVGGAYFGPLGMFLGVPFFAVVQYLINNWVNYRLYKKNLNID</sequence>
<reference evidence="9 10" key="1">
    <citation type="submission" date="2019-05" db="EMBL/GenBank/DDBJ databases">
        <title>Complete genome sequencing of Anaerostipes rhamnosivorans.</title>
        <authorList>
            <person name="Bui T.P.N."/>
            <person name="de Vos W.M."/>
        </authorList>
    </citation>
    <scope>NUCLEOTIDE SEQUENCE [LARGE SCALE GENOMIC DNA]</scope>
    <source>
        <strain evidence="9 10">1y2</strain>
    </source>
</reference>
<keyword evidence="6 8" id="KW-1133">Transmembrane helix</keyword>
<dbReference type="GO" id="GO:0055085">
    <property type="term" value="P:transmembrane transport"/>
    <property type="evidence" value="ECO:0007669"/>
    <property type="project" value="TreeGrafter"/>
</dbReference>
<dbReference type="PANTHER" id="PTHR21716:SF53">
    <property type="entry name" value="PERMEASE PERM-RELATED"/>
    <property type="match status" value="1"/>
</dbReference>
<feature type="transmembrane region" description="Helical" evidence="8">
    <location>
        <begin position="185"/>
        <end position="204"/>
    </location>
</feature>
<evidence type="ECO:0000256" key="2">
    <source>
        <dbReference type="ARBA" id="ARBA00009773"/>
    </source>
</evidence>
<accession>A0A4P8IB55</accession>
<evidence type="ECO:0000256" key="5">
    <source>
        <dbReference type="ARBA" id="ARBA00022692"/>
    </source>
</evidence>
<evidence type="ECO:0000256" key="1">
    <source>
        <dbReference type="ARBA" id="ARBA00004651"/>
    </source>
</evidence>
<dbReference type="OrthoDB" id="9793390at2"/>